<organism evidence="1 2">
    <name type="scientific">Microvirga aerophila</name>
    <dbReference type="NCBI Taxonomy" id="670291"/>
    <lineage>
        <taxon>Bacteria</taxon>
        <taxon>Pseudomonadati</taxon>
        <taxon>Pseudomonadota</taxon>
        <taxon>Alphaproteobacteria</taxon>
        <taxon>Hyphomicrobiales</taxon>
        <taxon>Methylobacteriaceae</taxon>
        <taxon>Microvirga</taxon>
    </lineage>
</organism>
<gene>
    <name evidence="1" type="ORF">MAE02_64220</name>
</gene>
<name>A0A512C3E0_9HYPH</name>
<dbReference type="EMBL" id="BJYU01000234">
    <property type="protein sequence ID" value="GEO18726.1"/>
    <property type="molecule type" value="Genomic_DNA"/>
</dbReference>
<dbReference type="RefSeq" id="WP_114189239.1">
    <property type="nucleotide sequence ID" value="NZ_BJYU01000234.1"/>
</dbReference>
<proteinExistence type="predicted"/>
<protein>
    <submittedName>
        <fullName evidence="1">Uncharacterized protein</fullName>
    </submittedName>
</protein>
<keyword evidence="2" id="KW-1185">Reference proteome</keyword>
<comment type="caution">
    <text evidence="1">The sequence shown here is derived from an EMBL/GenBank/DDBJ whole genome shotgun (WGS) entry which is preliminary data.</text>
</comment>
<reference evidence="1 2" key="1">
    <citation type="submission" date="2019-07" db="EMBL/GenBank/DDBJ databases">
        <title>Whole genome shotgun sequence of Microvirga aerophila NBRC 106136.</title>
        <authorList>
            <person name="Hosoyama A."/>
            <person name="Uohara A."/>
            <person name="Ohji S."/>
            <person name="Ichikawa N."/>
        </authorList>
    </citation>
    <scope>NUCLEOTIDE SEQUENCE [LARGE SCALE GENOMIC DNA]</scope>
    <source>
        <strain evidence="1 2">NBRC 106136</strain>
    </source>
</reference>
<dbReference type="Proteomes" id="UP000321085">
    <property type="component" value="Unassembled WGS sequence"/>
</dbReference>
<evidence type="ECO:0000313" key="1">
    <source>
        <dbReference type="EMBL" id="GEO18726.1"/>
    </source>
</evidence>
<accession>A0A512C3E0</accession>
<dbReference type="AlphaFoldDB" id="A0A512C3E0"/>
<evidence type="ECO:0000313" key="2">
    <source>
        <dbReference type="Proteomes" id="UP000321085"/>
    </source>
</evidence>
<sequence length="95" mass="10693">MSERHIVPAEAGYDLVDGVINEKGNVVELAYTPVIAWTVQEDETSSSAWPIVLGFKPTPILESFIRTPKGHYYTLEGDLFEDERSVLEEIQKRVA</sequence>